<accession>A0A6H0XZD5</accession>
<comment type="similarity">
    <text evidence="2">Belongs to the serine/threonine dehydratase family.</text>
</comment>
<dbReference type="EC" id="4.3.1.17" evidence="3"/>
<sequence length="270" mass="28831">MNLPQARQSPAKWSSMPRIKAAGASEVIQQGESWKFADAYLRDTVMKQAQARGEEAIYVSPFDHPDVWRGHETLVEEVKAQFEQQGESGAPDVMVCSSGGAGLFIGIAQGMEKVGWQSTTILVMGTHGANSFSAAVESGEHVTIPGITSQATSLGAIRIADRAFELGMQGKASGRVRTHLLSDAEAAMGCWRFADDERMLVELACGVNLALCYDGRLEAALGRPVKPSDRVVIEVCGGSNISTSMLEGWRQEYGLLGAQTNGVLPSSKAV</sequence>
<keyword evidence="4" id="KW-0663">Pyridoxal phosphate</keyword>
<dbReference type="GO" id="GO:0003941">
    <property type="term" value="F:L-serine ammonia-lyase activity"/>
    <property type="evidence" value="ECO:0007669"/>
    <property type="project" value="UniProtKB-EC"/>
</dbReference>
<dbReference type="GO" id="GO:0004794">
    <property type="term" value="F:threonine deaminase activity"/>
    <property type="evidence" value="ECO:0007669"/>
    <property type="project" value="TreeGrafter"/>
</dbReference>
<evidence type="ECO:0000313" key="8">
    <source>
        <dbReference type="EMBL" id="QIX00031.1"/>
    </source>
</evidence>
<dbReference type="Gene3D" id="3.40.50.1100">
    <property type="match status" value="2"/>
</dbReference>
<dbReference type="AlphaFoldDB" id="A0A6H0XZD5"/>
<dbReference type="InterPro" id="IPR050147">
    <property type="entry name" value="Ser/Thr_Dehydratase"/>
</dbReference>
<comment type="catalytic activity">
    <reaction evidence="6">
        <text>L-serine = pyruvate + NH4(+)</text>
        <dbReference type="Rhea" id="RHEA:19169"/>
        <dbReference type="ChEBI" id="CHEBI:15361"/>
        <dbReference type="ChEBI" id="CHEBI:28938"/>
        <dbReference type="ChEBI" id="CHEBI:33384"/>
        <dbReference type="EC" id="4.3.1.17"/>
    </reaction>
</comment>
<name>A0A6H0XZD5_9PEZI</name>
<dbReference type="PANTHER" id="PTHR48078">
    <property type="entry name" value="THREONINE DEHYDRATASE, MITOCHONDRIAL-RELATED"/>
    <property type="match status" value="1"/>
</dbReference>
<proteinExistence type="inferred from homology"/>
<dbReference type="EMBL" id="CP051142">
    <property type="protein sequence ID" value="QIX00031.1"/>
    <property type="molecule type" value="Genomic_DNA"/>
</dbReference>
<keyword evidence="5" id="KW-0456">Lyase</keyword>
<reference evidence="8 9" key="1">
    <citation type="journal article" date="2016" name="Sci. Rep.">
        <title>Peltaster fructicola genome reveals evolution from an invasive phytopathogen to an ectophytic parasite.</title>
        <authorList>
            <person name="Xu C."/>
            <person name="Chen H."/>
            <person name="Gleason M.L."/>
            <person name="Xu J.R."/>
            <person name="Liu H."/>
            <person name="Zhang R."/>
            <person name="Sun G."/>
        </authorList>
    </citation>
    <scope>NUCLEOTIDE SEQUENCE [LARGE SCALE GENOMIC DNA]</scope>
    <source>
        <strain evidence="8 9">LNHT1506</strain>
    </source>
</reference>
<dbReference type="OrthoDB" id="7773036at2759"/>
<evidence type="ECO:0000256" key="4">
    <source>
        <dbReference type="ARBA" id="ARBA00022898"/>
    </source>
</evidence>
<dbReference type="InterPro" id="IPR036052">
    <property type="entry name" value="TrpB-like_PALP_sf"/>
</dbReference>
<dbReference type="InterPro" id="IPR001926">
    <property type="entry name" value="TrpB-like_PALP"/>
</dbReference>
<comment type="cofactor">
    <cofactor evidence="1">
        <name>pyridoxal 5'-phosphate</name>
        <dbReference type="ChEBI" id="CHEBI:597326"/>
    </cofactor>
</comment>
<evidence type="ECO:0000256" key="6">
    <source>
        <dbReference type="ARBA" id="ARBA00049406"/>
    </source>
</evidence>
<evidence type="ECO:0000256" key="5">
    <source>
        <dbReference type="ARBA" id="ARBA00023239"/>
    </source>
</evidence>
<evidence type="ECO:0000256" key="2">
    <source>
        <dbReference type="ARBA" id="ARBA00010869"/>
    </source>
</evidence>
<dbReference type="Pfam" id="PF00291">
    <property type="entry name" value="PALP"/>
    <property type="match status" value="1"/>
</dbReference>
<dbReference type="Proteomes" id="UP000503462">
    <property type="component" value="Chromosome 4"/>
</dbReference>
<keyword evidence="9" id="KW-1185">Reference proteome</keyword>
<dbReference type="GO" id="GO:0006567">
    <property type="term" value="P:L-threonine catabolic process"/>
    <property type="evidence" value="ECO:0007669"/>
    <property type="project" value="TreeGrafter"/>
</dbReference>
<evidence type="ECO:0000313" key="9">
    <source>
        <dbReference type="Proteomes" id="UP000503462"/>
    </source>
</evidence>
<feature type="domain" description="Tryptophan synthase beta chain-like PALP" evidence="7">
    <location>
        <begin position="18"/>
        <end position="237"/>
    </location>
</feature>
<evidence type="ECO:0000256" key="3">
    <source>
        <dbReference type="ARBA" id="ARBA00012093"/>
    </source>
</evidence>
<gene>
    <name evidence="8" type="ORF">AMS68_005548</name>
</gene>
<evidence type="ECO:0000256" key="1">
    <source>
        <dbReference type="ARBA" id="ARBA00001933"/>
    </source>
</evidence>
<protein>
    <recommendedName>
        <fullName evidence="3">L-serine ammonia-lyase</fullName>
        <ecNumber evidence="3">4.3.1.17</ecNumber>
    </recommendedName>
</protein>
<dbReference type="PANTHER" id="PTHR48078:SF2">
    <property type="entry name" value="CATABOLIC L-SERINE_THREONINE DEHYDRATASE"/>
    <property type="match status" value="1"/>
</dbReference>
<dbReference type="GO" id="GO:0006565">
    <property type="term" value="P:L-serine catabolic process"/>
    <property type="evidence" value="ECO:0007669"/>
    <property type="project" value="TreeGrafter"/>
</dbReference>
<evidence type="ECO:0000259" key="7">
    <source>
        <dbReference type="Pfam" id="PF00291"/>
    </source>
</evidence>
<dbReference type="SUPFAM" id="SSF53686">
    <property type="entry name" value="Tryptophan synthase beta subunit-like PLP-dependent enzymes"/>
    <property type="match status" value="1"/>
</dbReference>
<organism evidence="8 9">
    <name type="scientific">Peltaster fructicola</name>
    <dbReference type="NCBI Taxonomy" id="286661"/>
    <lineage>
        <taxon>Eukaryota</taxon>
        <taxon>Fungi</taxon>
        <taxon>Dikarya</taxon>
        <taxon>Ascomycota</taxon>
        <taxon>Pezizomycotina</taxon>
        <taxon>Dothideomycetes</taxon>
        <taxon>Dothideomycetes incertae sedis</taxon>
        <taxon>Peltaster</taxon>
    </lineage>
</organism>
<dbReference type="GO" id="GO:0009097">
    <property type="term" value="P:isoleucine biosynthetic process"/>
    <property type="evidence" value="ECO:0007669"/>
    <property type="project" value="TreeGrafter"/>
</dbReference>